<protein>
    <submittedName>
        <fullName evidence="4">NAD(P)H dehydrogenase (Quinone)</fullName>
    </submittedName>
</protein>
<dbReference type="SUPFAM" id="SSF52218">
    <property type="entry name" value="Flavoproteins"/>
    <property type="match status" value="1"/>
</dbReference>
<dbReference type="AlphaFoldDB" id="A0A1H0GQS3"/>
<dbReference type="GO" id="GO:0016020">
    <property type="term" value="C:membrane"/>
    <property type="evidence" value="ECO:0007669"/>
    <property type="project" value="TreeGrafter"/>
</dbReference>
<keyword evidence="1" id="KW-0285">Flavoprotein</keyword>
<dbReference type="Pfam" id="PF03358">
    <property type="entry name" value="FMN_red"/>
    <property type="match status" value="1"/>
</dbReference>
<organism evidence="4 5">
    <name type="scientific">Lutimaribacter pacificus</name>
    <dbReference type="NCBI Taxonomy" id="391948"/>
    <lineage>
        <taxon>Bacteria</taxon>
        <taxon>Pseudomonadati</taxon>
        <taxon>Pseudomonadota</taxon>
        <taxon>Alphaproteobacteria</taxon>
        <taxon>Rhodobacterales</taxon>
        <taxon>Roseobacteraceae</taxon>
        <taxon>Lutimaribacter</taxon>
    </lineage>
</organism>
<dbReference type="PANTHER" id="PTHR30546">
    <property type="entry name" value="FLAVODOXIN-RELATED PROTEIN WRBA-RELATED"/>
    <property type="match status" value="1"/>
</dbReference>
<dbReference type="PANTHER" id="PTHR30546:SF23">
    <property type="entry name" value="FLAVOPROTEIN-LIKE PROTEIN YCP4-RELATED"/>
    <property type="match status" value="1"/>
</dbReference>
<evidence type="ECO:0000259" key="3">
    <source>
        <dbReference type="PROSITE" id="PS50902"/>
    </source>
</evidence>
<dbReference type="Gene3D" id="3.40.50.360">
    <property type="match status" value="1"/>
</dbReference>
<dbReference type="OrthoDB" id="9801479at2"/>
<dbReference type="Proteomes" id="UP000324252">
    <property type="component" value="Unassembled WGS sequence"/>
</dbReference>
<dbReference type="PROSITE" id="PS50902">
    <property type="entry name" value="FLAVODOXIN_LIKE"/>
    <property type="match status" value="1"/>
</dbReference>
<keyword evidence="5" id="KW-1185">Reference proteome</keyword>
<evidence type="ECO:0000256" key="1">
    <source>
        <dbReference type="ARBA" id="ARBA00022630"/>
    </source>
</evidence>
<dbReference type="EMBL" id="FQZZ01000002">
    <property type="protein sequence ID" value="SHJ90626.1"/>
    <property type="molecule type" value="Genomic_DNA"/>
</dbReference>
<dbReference type="InterPro" id="IPR029039">
    <property type="entry name" value="Flavoprotein-like_sf"/>
</dbReference>
<dbReference type="GO" id="GO:0003955">
    <property type="term" value="F:NAD(P)H dehydrogenase (quinone) activity"/>
    <property type="evidence" value="ECO:0007669"/>
    <property type="project" value="TreeGrafter"/>
</dbReference>
<evidence type="ECO:0000256" key="2">
    <source>
        <dbReference type="ARBA" id="ARBA00022643"/>
    </source>
</evidence>
<accession>A0A1H0GQS3</accession>
<gene>
    <name evidence="4" type="ORF">SAMN05444142_102333</name>
</gene>
<feature type="domain" description="Flavodoxin-like" evidence="3">
    <location>
        <begin position="4"/>
        <end position="150"/>
    </location>
</feature>
<sequence>MPDVAIPYFSGRGHTRRLADEVAVALGDNGCNARLIDVARMTGTDWQALDAADAIVMGSPTYMGSAAAGFKTFMDATGDLWAEQRWADKLAAGFTVAIFPGGDKLVTLQQMFTFAMQHGMVWVGQDQIGAPVSPENPDINQSGVWLGLGAVSDRDKTQLIPPGDLETARRFGARIARAARRWADQEEGRYDHA</sequence>
<proteinExistence type="predicted"/>
<keyword evidence="2" id="KW-0288">FMN</keyword>
<name>A0A1H0GQS3_9RHOB</name>
<dbReference type="InterPro" id="IPR008254">
    <property type="entry name" value="Flavodoxin/NO_synth"/>
</dbReference>
<dbReference type="RefSeq" id="WP_149787997.1">
    <property type="nucleotide sequence ID" value="NZ_FNIO01000003.1"/>
</dbReference>
<dbReference type="GO" id="GO:0010181">
    <property type="term" value="F:FMN binding"/>
    <property type="evidence" value="ECO:0007669"/>
    <property type="project" value="InterPro"/>
</dbReference>
<evidence type="ECO:0000313" key="5">
    <source>
        <dbReference type="Proteomes" id="UP000324252"/>
    </source>
</evidence>
<evidence type="ECO:0000313" key="4">
    <source>
        <dbReference type="EMBL" id="SHJ90626.1"/>
    </source>
</evidence>
<reference evidence="4 5" key="1">
    <citation type="submission" date="2016-11" db="EMBL/GenBank/DDBJ databases">
        <authorList>
            <person name="Varghese N."/>
            <person name="Submissions S."/>
        </authorList>
    </citation>
    <scope>NUCLEOTIDE SEQUENCE [LARGE SCALE GENOMIC DNA]</scope>
    <source>
        <strain evidence="4 5">DSM 29620</strain>
    </source>
</reference>
<dbReference type="InterPro" id="IPR005025">
    <property type="entry name" value="FMN_Rdtase-like_dom"/>
</dbReference>